<dbReference type="GO" id="GO:0005886">
    <property type="term" value="C:plasma membrane"/>
    <property type="evidence" value="ECO:0007669"/>
    <property type="project" value="UniProtKB-SubCell"/>
</dbReference>
<keyword evidence="5 8" id="KW-0812">Transmembrane</keyword>
<dbReference type="GO" id="GO:0022857">
    <property type="term" value="F:transmembrane transporter activity"/>
    <property type="evidence" value="ECO:0007669"/>
    <property type="project" value="InterPro"/>
</dbReference>
<protein>
    <submittedName>
        <fullName evidence="9">ABC transporter permease</fullName>
    </submittedName>
</protein>
<dbReference type="PANTHER" id="PTHR32196">
    <property type="entry name" value="ABC TRANSPORTER PERMEASE PROTEIN YPHD-RELATED-RELATED"/>
    <property type="match status" value="1"/>
</dbReference>
<feature type="transmembrane region" description="Helical" evidence="8">
    <location>
        <begin position="274"/>
        <end position="291"/>
    </location>
</feature>
<keyword evidence="2" id="KW-0813">Transport</keyword>
<dbReference type="Proteomes" id="UP000649604">
    <property type="component" value="Unassembled WGS sequence"/>
</dbReference>
<dbReference type="InterPro" id="IPR001851">
    <property type="entry name" value="ABC_transp_permease"/>
</dbReference>
<feature type="transmembrane region" description="Helical" evidence="8">
    <location>
        <begin position="12"/>
        <end position="28"/>
    </location>
</feature>
<feature type="transmembrane region" description="Helical" evidence="8">
    <location>
        <begin position="34"/>
        <end position="56"/>
    </location>
</feature>
<feature type="transmembrane region" description="Helical" evidence="8">
    <location>
        <begin position="216"/>
        <end position="237"/>
    </location>
</feature>
<dbReference type="PANTHER" id="PTHR32196:SF21">
    <property type="entry name" value="ABC TRANSPORTER PERMEASE PROTEIN YPHD-RELATED"/>
    <property type="match status" value="1"/>
</dbReference>
<evidence type="ECO:0000256" key="3">
    <source>
        <dbReference type="ARBA" id="ARBA00022475"/>
    </source>
</evidence>
<evidence type="ECO:0000256" key="2">
    <source>
        <dbReference type="ARBA" id="ARBA00022448"/>
    </source>
</evidence>
<dbReference type="AlphaFoldDB" id="A0A9D5Q4J3"/>
<feature type="transmembrane region" description="Helical" evidence="8">
    <location>
        <begin position="128"/>
        <end position="145"/>
    </location>
</feature>
<feature type="transmembrane region" description="Helical" evidence="8">
    <location>
        <begin position="249"/>
        <end position="267"/>
    </location>
</feature>
<dbReference type="Pfam" id="PF02653">
    <property type="entry name" value="BPD_transp_2"/>
    <property type="match status" value="1"/>
</dbReference>
<evidence type="ECO:0000256" key="7">
    <source>
        <dbReference type="ARBA" id="ARBA00023136"/>
    </source>
</evidence>
<feature type="transmembrane region" description="Helical" evidence="8">
    <location>
        <begin position="63"/>
        <end position="83"/>
    </location>
</feature>
<feature type="transmembrane region" description="Helical" evidence="8">
    <location>
        <begin position="165"/>
        <end position="187"/>
    </location>
</feature>
<organism evidence="9 10">
    <name type="scientific">candidate division KSB3 bacterium</name>
    <dbReference type="NCBI Taxonomy" id="2044937"/>
    <lineage>
        <taxon>Bacteria</taxon>
        <taxon>candidate division KSB3</taxon>
    </lineage>
</organism>
<keyword evidence="6 8" id="KW-1133">Transmembrane helix</keyword>
<evidence type="ECO:0000256" key="5">
    <source>
        <dbReference type="ARBA" id="ARBA00022692"/>
    </source>
</evidence>
<evidence type="ECO:0000256" key="4">
    <source>
        <dbReference type="ARBA" id="ARBA00022519"/>
    </source>
</evidence>
<dbReference type="CDD" id="cd06579">
    <property type="entry name" value="TM_PBP1_transp_AraH_like"/>
    <property type="match status" value="1"/>
</dbReference>
<comment type="subcellular location">
    <subcellularLocation>
        <location evidence="1">Cell membrane</location>
        <topology evidence="1">Multi-pass membrane protein</topology>
    </subcellularLocation>
</comment>
<proteinExistence type="predicted"/>
<evidence type="ECO:0000256" key="1">
    <source>
        <dbReference type="ARBA" id="ARBA00004651"/>
    </source>
</evidence>
<evidence type="ECO:0000313" key="9">
    <source>
        <dbReference type="EMBL" id="MBD3323247.1"/>
    </source>
</evidence>
<accession>A0A9D5Q4J3</accession>
<name>A0A9D5Q4J3_9BACT</name>
<feature type="transmembrane region" description="Helical" evidence="8">
    <location>
        <begin position="95"/>
        <end position="121"/>
    </location>
</feature>
<feature type="transmembrane region" description="Helical" evidence="8">
    <location>
        <begin position="297"/>
        <end position="316"/>
    </location>
</feature>
<keyword evidence="7 8" id="KW-0472">Membrane</keyword>
<evidence type="ECO:0000256" key="6">
    <source>
        <dbReference type="ARBA" id="ARBA00022989"/>
    </source>
</evidence>
<gene>
    <name evidence="9" type="ORF">GF339_01610</name>
</gene>
<reference evidence="9" key="1">
    <citation type="submission" date="2019-11" db="EMBL/GenBank/DDBJ databases">
        <title>Microbial mats filling the niche in hypersaline microbial mats.</title>
        <authorList>
            <person name="Wong H.L."/>
            <person name="Macleod F.I."/>
            <person name="White R.A. III"/>
            <person name="Burns B.P."/>
        </authorList>
    </citation>
    <scope>NUCLEOTIDE SEQUENCE</scope>
    <source>
        <strain evidence="9">Rbin_158</strain>
    </source>
</reference>
<dbReference type="EMBL" id="WJJP01000044">
    <property type="protein sequence ID" value="MBD3323247.1"/>
    <property type="molecule type" value="Genomic_DNA"/>
</dbReference>
<sequence length="342" mass="36906">MFKLRPVANRSLLILLVAIVLIMSVLNPRRFPTLMNLISMSYQLPIIAFLSIGMAITMLSGGINLAIIATANFSGIVTVLFLQELAGEAMTKASVFVTLLAMGGGLAAALLIGAIMGFLIAYLEVPSILATLVVMTLLNGVNIVITKGYTLSGFPPFLLGIGNEMLWGIPIPFILFVGVCLLLAVILNRTMFGVSLYLAGSNPTAAQYSNINVRSVLMRTYLLSAFFSALTAVVMMGQLNSVKANYAESYLLVAVLACFLGGVDPFGGAGKLSGIVLAVVILQLVSTGVNLLRMDPYFIQVMWGLITIILIVMKLVNTRWRERQQLQAARHLQENQMREGRG</sequence>
<evidence type="ECO:0000313" key="10">
    <source>
        <dbReference type="Proteomes" id="UP000649604"/>
    </source>
</evidence>
<comment type="caution">
    <text evidence="9">The sequence shown here is derived from an EMBL/GenBank/DDBJ whole genome shotgun (WGS) entry which is preliminary data.</text>
</comment>
<keyword evidence="3" id="KW-1003">Cell membrane</keyword>
<keyword evidence="4" id="KW-0997">Cell inner membrane</keyword>
<evidence type="ECO:0000256" key="8">
    <source>
        <dbReference type="SAM" id="Phobius"/>
    </source>
</evidence>